<evidence type="ECO:0000256" key="2">
    <source>
        <dbReference type="ARBA" id="ARBA00022519"/>
    </source>
</evidence>
<keyword evidence="1" id="KW-1003">Cell membrane</keyword>
<sequence>MDTKVLYVTAIAIAAVSGGYYYYSGKGNKLETASARSMTYSAEKINLTQTDDAGNLYIRAQVDRLEQDMQKQTTKLENLNASMYKDGAVNATFFAKQANGYEDNKKVVLSQQVVATKLLDQGQGKMQFLTDELTAFPQTRVIETNHQVTVQSPQAEFVSQGLKANLNDGQYEFFNIRGKYEPKS</sequence>
<dbReference type="PANTHER" id="PTHR37481">
    <property type="entry name" value="LIPOPOLYSACCHARIDE EXPORT SYSTEM PROTEIN LPTC"/>
    <property type="match status" value="1"/>
</dbReference>
<dbReference type="GO" id="GO:0005886">
    <property type="term" value="C:plasma membrane"/>
    <property type="evidence" value="ECO:0007669"/>
    <property type="project" value="InterPro"/>
</dbReference>
<keyword evidence="2" id="KW-0997">Cell inner membrane</keyword>
<dbReference type="AlphaFoldDB" id="A0A5N4WW38"/>
<dbReference type="Proteomes" id="UP000325788">
    <property type="component" value="Unassembled WGS sequence"/>
</dbReference>
<dbReference type="GO" id="GO:0015221">
    <property type="term" value="F:lipopolysaccharide transmembrane transporter activity"/>
    <property type="evidence" value="ECO:0007669"/>
    <property type="project" value="InterPro"/>
</dbReference>
<dbReference type="InterPro" id="IPR010664">
    <property type="entry name" value="LipoPS_assembly_LptC-rel"/>
</dbReference>
<evidence type="ECO:0000256" key="6">
    <source>
        <dbReference type="SAM" id="Phobius"/>
    </source>
</evidence>
<protein>
    <submittedName>
        <fullName evidence="7">LPS export ABC transporter periplasmic protein LptC</fullName>
    </submittedName>
</protein>
<keyword evidence="5 6" id="KW-0472">Membrane</keyword>
<dbReference type="EMBL" id="VXLD01000001">
    <property type="protein sequence ID" value="KAB1860079.1"/>
    <property type="molecule type" value="Genomic_DNA"/>
</dbReference>
<dbReference type="RefSeq" id="WP_016166513.1">
    <property type="nucleotide sequence ID" value="NZ_BBNK01000013.1"/>
</dbReference>
<dbReference type="GO" id="GO:0017089">
    <property type="term" value="F:glycolipid transfer activity"/>
    <property type="evidence" value="ECO:0007669"/>
    <property type="project" value="TreeGrafter"/>
</dbReference>
<proteinExistence type="predicted"/>
<evidence type="ECO:0000256" key="3">
    <source>
        <dbReference type="ARBA" id="ARBA00022692"/>
    </source>
</evidence>
<evidence type="ECO:0000256" key="4">
    <source>
        <dbReference type="ARBA" id="ARBA00022989"/>
    </source>
</evidence>
<organism evidence="7 8">
    <name type="scientific">Acinetobacter tandoii</name>
    <dbReference type="NCBI Taxonomy" id="202954"/>
    <lineage>
        <taxon>Bacteria</taxon>
        <taxon>Pseudomonadati</taxon>
        <taxon>Pseudomonadota</taxon>
        <taxon>Gammaproteobacteria</taxon>
        <taxon>Moraxellales</taxon>
        <taxon>Moraxellaceae</taxon>
        <taxon>Acinetobacter</taxon>
    </lineage>
</organism>
<reference evidence="7 8" key="1">
    <citation type="submission" date="2019-09" db="EMBL/GenBank/DDBJ databases">
        <title>Draft genome sequence of Acinetobacter tandoii W4-4-4 isolated from environmental water sample.</title>
        <authorList>
            <person name="Wee S.K."/>
            <person name="Yan B."/>
            <person name="Mustaffa S.B."/>
            <person name="Yap E.P.H."/>
        </authorList>
    </citation>
    <scope>NUCLEOTIDE SEQUENCE [LARGE SCALE GENOMIC DNA]</scope>
    <source>
        <strain evidence="7 8">W4-4-4</strain>
    </source>
</reference>
<dbReference type="GO" id="GO:0030288">
    <property type="term" value="C:outer membrane-bounded periplasmic space"/>
    <property type="evidence" value="ECO:0007669"/>
    <property type="project" value="TreeGrafter"/>
</dbReference>
<dbReference type="NCBIfam" id="TIGR04409">
    <property type="entry name" value="LptC_YrbK"/>
    <property type="match status" value="1"/>
</dbReference>
<evidence type="ECO:0000313" key="8">
    <source>
        <dbReference type="Proteomes" id="UP000325788"/>
    </source>
</evidence>
<dbReference type="InterPro" id="IPR052363">
    <property type="entry name" value="LPS_export_LptC"/>
</dbReference>
<comment type="caution">
    <text evidence="7">The sequence shown here is derived from an EMBL/GenBank/DDBJ whole genome shotgun (WGS) entry which is preliminary data.</text>
</comment>
<keyword evidence="4 6" id="KW-1133">Transmembrane helix</keyword>
<evidence type="ECO:0000313" key="7">
    <source>
        <dbReference type="EMBL" id="KAB1860079.1"/>
    </source>
</evidence>
<evidence type="ECO:0000256" key="5">
    <source>
        <dbReference type="ARBA" id="ARBA00023136"/>
    </source>
</evidence>
<dbReference type="Pfam" id="PF06835">
    <property type="entry name" value="LptC"/>
    <property type="match status" value="1"/>
</dbReference>
<name>A0A5N4WW38_9GAMM</name>
<dbReference type="InterPro" id="IPR026265">
    <property type="entry name" value="LptC"/>
</dbReference>
<feature type="transmembrane region" description="Helical" evidence="6">
    <location>
        <begin position="6"/>
        <end position="23"/>
    </location>
</feature>
<gene>
    <name evidence="7" type="primary">lptC</name>
    <name evidence="7" type="ORF">F4W09_02905</name>
</gene>
<dbReference type="Gene3D" id="2.60.450.10">
    <property type="entry name" value="Lipopolysaccharide (LPS) transport protein A like domain"/>
    <property type="match status" value="1"/>
</dbReference>
<accession>A0A5N4WW38</accession>
<dbReference type="PANTHER" id="PTHR37481:SF1">
    <property type="entry name" value="LIPOPOLYSACCHARIDE EXPORT SYSTEM PROTEIN LPTC"/>
    <property type="match status" value="1"/>
</dbReference>
<keyword evidence="3 6" id="KW-0812">Transmembrane</keyword>
<evidence type="ECO:0000256" key="1">
    <source>
        <dbReference type="ARBA" id="ARBA00022475"/>
    </source>
</evidence>